<evidence type="ECO:0000256" key="1">
    <source>
        <dbReference type="SAM" id="Coils"/>
    </source>
</evidence>
<dbReference type="InterPro" id="IPR043592">
    <property type="entry name" value="FMNL_animal"/>
</dbReference>
<dbReference type="GO" id="GO:0016477">
    <property type="term" value="P:cell migration"/>
    <property type="evidence" value="ECO:0007669"/>
    <property type="project" value="TreeGrafter"/>
</dbReference>
<protein>
    <recommendedName>
        <fullName evidence="3">GBD/FH3 domain-containing protein</fullName>
    </recommendedName>
</protein>
<dbReference type="EMBL" id="CAKOFQ010006970">
    <property type="protein sequence ID" value="CAH1985093.1"/>
    <property type="molecule type" value="Genomic_DNA"/>
</dbReference>
<dbReference type="InterPro" id="IPR016024">
    <property type="entry name" value="ARM-type_fold"/>
</dbReference>
<dbReference type="SMART" id="SM01139">
    <property type="entry name" value="Drf_FH3"/>
    <property type="match status" value="1"/>
</dbReference>
<feature type="region of interest" description="Disordered" evidence="2">
    <location>
        <begin position="398"/>
        <end position="433"/>
    </location>
</feature>
<dbReference type="GO" id="GO:0051015">
    <property type="term" value="F:actin filament binding"/>
    <property type="evidence" value="ECO:0007669"/>
    <property type="project" value="TreeGrafter"/>
</dbReference>
<sequence length="806" mass="90457">MVPYSGKETFKMRKFSFLDEPSSKDKQRPPIYNPEDYATLLRKWGKKTATGLLSLYSNSSTPDLDCTKTKISIKDYRNPMLTGSEMTLRQFGSVSELLAKLKSDLKMAYPSFVQEFVGDPLDGVTLLLDLLRAIQLSQSASPVDQSNAMSAASMPTKVPPALQRRALLDELACLQCLHACCTRYSEAVRKLTTTSAGLFTLAICIMSNVNKSRTLALQLLKMACEPPTNGHTAVSEAMSTLRLRFGEPVRFRFLAGMLTSGCGQKDLVLAGLQFLNAFLNSAGSKQKRLYIQSELEQAGFDILVIKKNLARNIMQDGSLKEEIKKWEDRNIDVEAIYDKLHKSEKESERLKMKVIHLEQKVKFLQEEKLALQNSKQTLKDRCSDLQIEVQSLKSDKSHKKSTCSSKLKDDSTPDDEGISSSERSLTPEGERGQHSIYTSTFIPGNVVPSVVSRKSDDEEETTIDEVIEELRNIVNDAETASYNEEQAKILEERKRTEEAQVAGKLLSSMEIDDSLVLTECEIVPSNLHPQPPRKAKSLMQLFSPMDDFEYCHKELFCENDTSYTTDEASDSMLSLTRYIHPPLAERNYIASPEVARTKVRSSIKRSESFKQVTRTTSTRISCDVYNFSTLIAKHKETSQIPEDYVPGKYKCKSLDRIDDGLEALVDIVVTKEEAQRSRQKSSAHRSKSDSGNASGTSLCRSISNVLVSPRVEHVSKLSTHSEEKQKMFLPMKNDQYEVPYYFPRIQEKKTSSASSGFLIKRGHGNAGLYSGQTLLDSRLFLTKEREVLTLSGKINGKLSDFPSGLY</sequence>
<name>A0A9P0L6B1_ACAOB</name>
<feature type="coiled-coil region" evidence="1">
    <location>
        <begin position="340"/>
        <end position="395"/>
    </location>
</feature>
<dbReference type="AlphaFoldDB" id="A0A9P0L6B1"/>
<accession>A0A9P0L6B1</accession>
<dbReference type="GO" id="GO:0031267">
    <property type="term" value="F:small GTPase binding"/>
    <property type="evidence" value="ECO:0007669"/>
    <property type="project" value="InterPro"/>
</dbReference>
<evidence type="ECO:0000313" key="5">
    <source>
        <dbReference type="Proteomes" id="UP001152888"/>
    </source>
</evidence>
<dbReference type="Proteomes" id="UP001152888">
    <property type="component" value="Unassembled WGS sequence"/>
</dbReference>
<dbReference type="InterPro" id="IPR014768">
    <property type="entry name" value="GBD/FH3_dom"/>
</dbReference>
<dbReference type="Pfam" id="PF06367">
    <property type="entry name" value="Drf_FH3"/>
    <property type="match status" value="1"/>
</dbReference>
<dbReference type="GO" id="GO:0008360">
    <property type="term" value="P:regulation of cell shape"/>
    <property type="evidence" value="ECO:0007669"/>
    <property type="project" value="TreeGrafter"/>
</dbReference>
<dbReference type="OrthoDB" id="6427809at2759"/>
<feature type="region of interest" description="Disordered" evidence="2">
    <location>
        <begin position="674"/>
        <end position="696"/>
    </location>
</feature>
<reference evidence="4" key="1">
    <citation type="submission" date="2022-03" db="EMBL/GenBank/DDBJ databases">
        <authorList>
            <person name="Sayadi A."/>
        </authorList>
    </citation>
    <scope>NUCLEOTIDE SEQUENCE</scope>
</reference>
<evidence type="ECO:0000313" key="4">
    <source>
        <dbReference type="EMBL" id="CAH1985093.1"/>
    </source>
</evidence>
<dbReference type="InterPro" id="IPR011989">
    <property type="entry name" value="ARM-like"/>
</dbReference>
<dbReference type="SMART" id="SM01140">
    <property type="entry name" value="Drf_GBD"/>
    <property type="match status" value="1"/>
</dbReference>
<gene>
    <name evidence="4" type="ORF">ACAOBT_LOCUS16471</name>
</gene>
<dbReference type="GO" id="GO:0005829">
    <property type="term" value="C:cytosol"/>
    <property type="evidence" value="ECO:0007669"/>
    <property type="project" value="TreeGrafter"/>
</dbReference>
<evidence type="ECO:0000256" key="2">
    <source>
        <dbReference type="SAM" id="MobiDB-lite"/>
    </source>
</evidence>
<keyword evidence="1" id="KW-0175">Coiled coil</keyword>
<dbReference type="InterPro" id="IPR010472">
    <property type="entry name" value="FH3_dom"/>
</dbReference>
<evidence type="ECO:0000259" key="3">
    <source>
        <dbReference type="PROSITE" id="PS51232"/>
    </source>
</evidence>
<dbReference type="GO" id="GO:0030866">
    <property type="term" value="P:cortical actin cytoskeleton organization"/>
    <property type="evidence" value="ECO:0007669"/>
    <property type="project" value="TreeGrafter"/>
</dbReference>
<dbReference type="InterPro" id="IPR010473">
    <property type="entry name" value="GTPase-bd"/>
</dbReference>
<organism evidence="4 5">
    <name type="scientific">Acanthoscelides obtectus</name>
    <name type="common">Bean weevil</name>
    <name type="synonym">Bruchus obtectus</name>
    <dbReference type="NCBI Taxonomy" id="200917"/>
    <lineage>
        <taxon>Eukaryota</taxon>
        <taxon>Metazoa</taxon>
        <taxon>Ecdysozoa</taxon>
        <taxon>Arthropoda</taxon>
        <taxon>Hexapoda</taxon>
        <taxon>Insecta</taxon>
        <taxon>Pterygota</taxon>
        <taxon>Neoptera</taxon>
        <taxon>Endopterygota</taxon>
        <taxon>Coleoptera</taxon>
        <taxon>Polyphaga</taxon>
        <taxon>Cucujiformia</taxon>
        <taxon>Chrysomeloidea</taxon>
        <taxon>Chrysomelidae</taxon>
        <taxon>Bruchinae</taxon>
        <taxon>Bruchini</taxon>
        <taxon>Acanthoscelides</taxon>
    </lineage>
</organism>
<proteinExistence type="predicted"/>
<dbReference type="PROSITE" id="PS51232">
    <property type="entry name" value="GBD_FH3"/>
    <property type="match status" value="1"/>
</dbReference>
<feature type="domain" description="GBD/FH3" evidence="3">
    <location>
        <begin position="23"/>
        <end position="410"/>
    </location>
</feature>
<dbReference type="PANTHER" id="PTHR45857:SF9">
    <property type="entry name" value="MULTIPLE WING HAIRS, ISOFORM C"/>
    <property type="match status" value="1"/>
</dbReference>
<dbReference type="Gene3D" id="1.25.10.10">
    <property type="entry name" value="Leucine-rich Repeat Variant"/>
    <property type="match status" value="1"/>
</dbReference>
<keyword evidence="5" id="KW-1185">Reference proteome</keyword>
<comment type="caution">
    <text evidence="4">The sequence shown here is derived from an EMBL/GenBank/DDBJ whole genome shotgun (WGS) entry which is preliminary data.</text>
</comment>
<dbReference type="PANTHER" id="PTHR45857">
    <property type="entry name" value="FORMIN-LIKE PROTEIN"/>
    <property type="match status" value="1"/>
</dbReference>
<dbReference type="SUPFAM" id="SSF48371">
    <property type="entry name" value="ARM repeat"/>
    <property type="match status" value="1"/>
</dbReference>